<evidence type="ECO:0000259" key="6">
    <source>
        <dbReference type="Pfam" id="PF00155"/>
    </source>
</evidence>
<dbReference type="Gene3D" id="3.40.640.10">
    <property type="entry name" value="Type I PLP-dependent aspartate aminotransferase-like (Major domain)"/>
    <property type="match status" value="1"/>
</dbReference>
<evidence type="ECO:0000256" key="4">
    <source>
        <dbReference type="ARBA" id="ARBA00023239"/>
    </source>
</evidence>
<keyword evidence="8" id="KW-1185">Reference proteome</keyword>
<dbReference type="InterPro" id="IPR004839">
    <property type="entry name" value="Aminotransferase_I/II_large"/>
</dbReference>
<dbReference type="RefSeq" id="WP_345205084.1">
    <property type="nucleotide sequence ID" value="NZ_BAABGM010000012.1"/>
</dbReference>
<dbReference type="EMBL" id="BAABGM010000012">
    <property type="protein sequence ID" value="GAA4405456.1"/>
    <property type="molecule type" value="Genomic_DNA"/>
</dbReference>
<dbReference type="InterPro" id="IPR015422">
    <property type="entry name" value="PyrdxlP-dep_Trfase_small"/>
</dbReference>
<comment type="similarity">
    <text evidence="5">Belongs to the class-II pyridoxal-phosphate-dependent aminotransferase family. MalY/PatB cystathionine beta-lyase subfamily.</text>
</comment>
<proteinExistence type="inferred from homology"/>
<evidence type="ECO:0000313" key="7">
    <source>
        <dbReference type="EMBL" id="GAA4405456.1"/>
    </source>
</evidence>
<feature type="domain" description="Aminotransferase class I/classII large" evidence="6">
    <location>
        <begin position="28"/>
        <end position="376"/>
    </location>
</feature>
<dbReference type="PANTHER" id="PTHR43525:SF2">
    <property type="entry name" value="CYSTATHIONINE BETA-LYASE-RELATED"/>
    <property type="match status" value="1"/>
</dbReference>
<reference evidence="8" key="1">
    <citation type="journal article" date="2019" name="Int. J. Syst. Evol. Microbiol.">
        <title>The Global Catalogue of Microorganisms (GCM) 10K type strain sequencing project: providing services to taxonomists for standard genome sequencing and annotation.</title>
        <authorList>
            <consortium name="The Broad Institute Genomics Platform"/>
            <consortium name="The Broad Institute Genome Sequencing Center for Infectious Disease"/>
            <person name="Wu L."/>
            <person name="Ma J."/>
        </authorList>
    </citation>
    <scope>NUCLEOTIDE SEQUENCE [LARGE SCALE GENOMIC DNA]</scope>
    <source>
        <strain evidence="8">JCM 17809</strain>
    </source>
</reference>
<organism evidence="7 8">
    <name type="scientific">Fodinibacter luteus</name>
    <dbReference type="NCBI Taxonomy" id="552064"/>
    <lineage>
        <taxon>Bacteria</taxon>
        <taxon>Bacillati</taxon>
        <taxon>Actinomycetota</taxon>
        <taxon>Actinomycetes</taxon>
        <taxon>Micrococcales</taxon>
        <taxon>Intrasporangiaceae</taxon>
        <taxon>Fodinibacter (ex Wang et al. 2009)</taxon>
    </lineage>
</organism>
<dbReference type="Gene3D" id="3.90.1150.10">
    <property type="entry name" value="Aspartate Aminotransferase, domain 1"/>
    <property type="match status" value="1"/>
</dbReference>
<accession>A0ABP8KG98</accession>
<dbReference type="PANTHER" id="PTHR43525">
    <property type="entry name" value="PROTEIN MALY"/>
    <property type="match status" value="1"/>
</dbReference>
<evidence type="ECO:0000313" key="8">
    <source>
        <dbReference type="Proteomes" id="UP001500945"/>
    </source>
</evidence>
<keyword evidence="4" id="KW-0456">Lyase</keyword>
<comment type="cofactor">
    <cofactor evidence="1">
        <name>pyridoxal 5'-phosphate</name>
        <dbReference type="ChEBI" id="CHEBI:597326"/>
    </cofactor>
</comment>
<dbReference type="EC" id="4.4.1.13" evidence="2"/>
<dbReference type="InterPro" id="IPR051798">
    <property type="entry name" value="Class-II_PLP-Dep_Aminotrans"/>
</dbReference>
<keyword evidence="7" id="KW-0808">Transferase</keyword>
<dbReference type="Pfam" id="PF00155">
    <property type="entry name" value="Aminotran_1_2"/>
    <property type="match status" value="1"/>
</dbReference>
<dbReference type="InterPro" id="IPR015421">
    <property type="entry name" value="PyrdxlP-dep_Trfase_major"/>
</dbReference>
<dbReference type="InterPro" id="IPR015424">
    <property type="entry name" value="PyrdxlP-dep_Trfase"/>
</dbReference>
<keyword evidence="7" id="KW-0032">Aminotransferase</keyword>
<evidence type="ECO:0000256" key="5">
    <source>
        <dbReference type="ARBA" id="ARBA00037974"/>
    </source>
</evidence>
<protein>
    <recommendedName>
        <fullName evidence="2">cysteine-S-conjugate beta-lyase</fullName>
        <ecNumber evidence="2">4.4.1.13</ecNumber>
    </recommendedName>
</protein>
<dbReference type="CDD" id="cd00609">
    <property type="entry name" value="AAT_like"/>
    <property type="match status" value="1"/>
</dbReference>
<evidence type="ECO:0000256" key="2">
    <source>
        <dbReference type="ARBA" id="ARBA00012224"/>
    </source>
</evidence>
<dbReference type="GO" id="GO:0008483">
    <property type="term" value="F:transaminase activity"/>
    <property type="evidence" value="ECO:0007669"/>
    <property type="project" value="UniProtKB-KW"/>
</dbReference>
<sequence>MPTPLLRAPEAELRRDRTSVKWVAFPADVLPLWVAEMDVDPCPAVVEAVSSAVRRGDTGYGWGPRYAAAVARYADDAWGWEVDTEAAMIVPDVMIGAAELLRLLTEEGGPVIVSPPVYDSFFGFVEAIGRRRVDAPLTAEGRLDPDRLREAFREATARGERAAYLLCNPQNPTGTVHSPAELATLAALAEEHGVRVVADEIHAPVVYAGGPRFTPYLTVAGAERGFSVFSPSKGWNLAGLKSALVMVGPGAREDLRRLHEVHTHGSSHVGAIAHVAAMDAGRAWLARLLGELDANRALLGRLLAEHLPAVRWRAPDATYLAWLDCRDLGLGDDPAAVFRSRARVALGSGPAYGRSAGRGFARLNFATCPAVLEDAVRRMAAAT</sequence>
<comment type="caution">
    <text evidence="7">The sequence shown here is derived from an EMBL/GenBank/DDBJ whole genome shotgun (WGS) entry which is preliminary data.</text>
</comment>
<dbReference type="Proteomes" id="UP001500945">
    <property type="component" value="Unassembled WGS sequence"/>
</dbReference>
<keyword evidence="3" id="KW-0663">Pyridoxal phosphate</keyword>
<gene>
    <name evidence="7" type="ORF">GCM10023168_19140</name>
</gene>
<evidence type="ECO:0000256" key="1">
    <source>
        <dbReference type="ARBA" id="ARBA00001933"/>
    </source>
</evidence>
<evidence type="ECO:0000256" key="3">
    <source>
        <dbReference type="ARBA" id="ARBA00022898"/>
    </source>
</evidence>
<dbReference type="SUPFAM" id="SSF53383">
    <property type="entry name" value="PLP-dependent transferases"/>
    <property type="match status" value="1"/>
</dbReference>
<name>A0ABP8KG98_9MICO</name>